<dbReference type="InterPro" id="IPR042266">
    <property type="entry name" value="PPPDE_sf"/>
</dbReference>
<evidence type="ECO:0008006" key="8">
    <source>
        <dbReference type="Google" id="ProtNLM"/>
    </source>
</evidence>
<dbReference type="SMART" id="SM01179">
    <property type="entry name" value="DUF862"/>
    <property type="match status" value="1"/>
</dbReference>
<dbReference type="Pfam" id="PF08324">
    <property type="entry name" value="PUL"/>
    <property type="match status" value="1"/>
</dbReference>
<proteinExistence type="inferred from homology"/>
<evidence type="ECO:0000256" key="3">
    <source>
        <dbReference type="ARBA" id="ARBA00022801"/>
    </source>
</evidence>
<dbReference type="PANTHER" id="PTHR12378">
    <property type="entry name" value="DESUMOYLATING ISOPEPTIDASE"/>
    <property type="match status" value="1"/>
</dbReference>
<dbReference type="AlphaFoldDB" id="A0A7S1PG31"/>
<gene>
    <name evidence="7" type="ORF">PCOS0759_LOCUS1542</name>
</gene>
<name>A0A7S1PG31_9EUKA</name>
<dbReference type="Pfam" id="PF23195">
    <property type="entry name" value="UBQLN1"/>
    <property type="match status" value="1"/>
</dbReference>
<feature type="compositionally biased region" description="Low complexity" evidence="4">
    <location>
        <begin position="171"/>
        <end position="200"/>
    </location>
</feature>
<sequence>MTLNSTPKQVSLNVYDLSNGMARQLSQQFVGKQFDSIFHTGIVVFGKEYFFGGGIMAMAPAQTPYGKPVSTIPLGTTTKTQNEFEAWCRQQQTSKFSFDKYDLFTTNCNHFTQDACRFLCGPDVDIPDEIRNQPEEFRQTEMGQMVANMMNGWRSQMFGQNGQNHQSANVGGSSTNTTNNNTQQQQQPSGSSNTGTNNTRGMGGFGGNTAGMGDMGSFGGGMGGMGGMGDMMNNPMAQQMMNNPQMMQDMMSNPMVQQMMSNPQMMQQMMQQQGMGDMANNPMMQQMLNNPQMMQQMMSQFGGGTGGFGGGGMGGMGGFGNTSSTGGYSNPYSSSNNSGSSSYSAPPPVDNKELFRYKTSNVPAVMKKLKSLCEDIKITLSAEDLNTLSNIEKYLSATSNKDASLIGDKEFALLERLMKALPNQQFPALDFLRLLLLTPSITKRCVESTTSGPLAYLLNELVPDWKKLPMPTQLMSLRVFCNMFASTYDKEREGGFGRKFIVQDEHRFNTTVEMISHSMSSPLEGLRLTAASLACNLALFAKNDGNDEEVQLLCTMIEYVQKEKNADVAQRMMLCIHRLIINSRDNRDLAKTLEPNFTAWAKDPKTQKLVQSVKSLLA</sequence>
<dbReference type="InterPro" id="IPR008580">
    <property type="entry name" value="PPPDE_dom"/>
</dbReference>
<dbReference type="Pfam" id="PF05903">
    <property type="entry name" value="Peptidase_C97"/>
    <property type="match status" value="1"/>
</dbReference>
<feature type="region of interest" description="Disordered" evidence="4">
    <location>
        <begin position="156"/>
        <end position="210"/>
    </location>
</feature>
<evidence type="ECO:0000256" key="2">
    <source>
        <dbReference type="ARBA" id="ARBA00022670"/>
    </source>
</evidence>
<feature type="domain" description="PPPDE" evidence="6">
    <location>
        <begin position="8"/>
        <end position="151"/>
    </location>
</feature>
<dbReference type="GO" id="GO:0008233">
    <property type="term" value="F:peptidase activity"/>
    <property type="evidence" value="ECO:0007669"/>
    <property type="project" value="UniProtKB-KW"/>
</dbReference>
<dbReference type="PANTHER" id="PTHR12378:SF7">
    <property type="entry name" value="DESUMOYLATING ISOPEPTIDASE 1"/>
    <property type="match status" value="1"/>
</dbReference>
<evidence type="ECO:0000259" key="6">
    <source>
        <dbReference type="PROSITE" id="PS51858"/>
    </source>
</evidence>
<dbReference type="Gene3D" id="3.90.1720.30">
    <property type="entry name" value="PPPDE domains"/>
    <property type="match status" value="1"/>
</dbReference>
<reference evidence="7" key="1">
    <citation type="submission" date="2021-01" db="EMBL/GenBank/DDBJ databases">
        <authorList>
            <person name="Corre E."/>
            <person name="Pelletier E."/>
            <person name="Niang G."/>
            <person name="Scheremetjew M."/>
            <person name="Finn R."/>
            <person name="Kale V."/>
            <person name="Holt S."/>
            <person name="Cochrane G."/>
            <person name="Meng A."/>
            <person name="Brown T."/>
            <person name="Cohen L."/>
        </authorList>
    </citation>
    <scope>NUCLEOTIDE SEQUENCE</scope>
    <source>
        <strain evidence="7">WS</strain>
    </source>
</reference>
<dbReference type="InterPro" id="IPR013535">
    <property type="entry name" value="PUL_dom"/>
</dbReference>
<evidence type="ECO:0000313" key="7">
    <source>
        <dbReference type="EMBL" id="CAD9078310.1"/>
    </source>
</evidence>
<keyword evidence="2" id="KW-0645">Protease</keyword>
<dbReference type="PROSITE" id="PS51396">
    <property type="entry name" value="PUL"/>
    <property type="match status" value="1"/>
</dbReference>
<comment type="similarity">
    <text evidence="1">Belongs to the DeSI family.</text>
</comment>
<protein>
    <recommendedName>
        <fullName evidence="8">PPPDE domain-containing protein</fullName>
    </recommendedName>
</protein>
<dbReference type="GO" id="GO:0070646">
    <property type="term" value="P:protein modification by small protein removal"/>
    <property type="evidence" value="ECO:0007669"/>
    <property type="project" value="TreeGrafter"/>
</dbReference>
<evidence type="ECO:0000259" key="5">
    <source>
        <dbReference type="PROSITE" id="PS51396"/>
    </source>
</evidence>
<keyword evidence="3" id="KW-0378">Hydrolase</keyword>
<feature type="domain" description="PUL" evidence="5">
    <location>
        <begin position="345"/>
        <end position="616"/>
    </location>
</feature>
<evidence type="ECO:0000256" key="1">
    <source>
        <dbReference type="ARBA" id="ARBA00008140"/>
    </source>
</evidence>
<dbReference type="Gene3D" id="1.25.10.10">
    <property type="entry name" value="Leucine-rich Repeat Variant"/>
    <property type="match status" value="1"/>
</dbReference>
<dbReference type="EMBL" id="HBGD01001840">
    <property type="protein sequence ID" value="CAD9078310.1"/>
    <property type="molecule type" value="Transcribed_RNA"/>
</dbReference>
<feature type="compositionally biased region" description="Gly residues" evidence="4">
    <location>
        <begin position="201"/>
        <end position="210"/>
    </location>
</feature>
<dbReference type="PROSITE" id="PS51858">
    <property type="entry name" value="PPPDE"/>
    <property type="match status" value="1"/>
</dbReference>
<evidence type="ECO:0000256" key="4">
    <source>
        <dbReference type="SAM" id="MobiDB-lite"/>
    </source>
</evidence>
<feature type="compositionally biased region" description="Polar residues" evidence="4">
    <location>
        <begin position="156"/>
        <end position="170"/>
    </location>
</feature>
<accession>A0A7S1PG31</accession>
<dbReference type="InterPro" id="IPR011989">
    <property type="entry name" value="ARM-like"/>
</dbReference>
<organism evidence="7">
    <name type="scientific">Percolomonas cosmopolitus</name>
    <dbReference type="NCBI Taxonomy" id="63605"/>
    <lineage>
        <taxon>Eukaryota</taxon>
        <taxon>Discoba</taxon>
        <taxon>Heterolobosea</taxon>
        <taxon>Tetramitia</taxon>
        <taxon>Eutetramitia</taxon>
        <taxon>Percolomonadidae</taxon>
        <taxon>Percolomonas</taxon>
    </lineage>
</organism>
<dbReference type="GO" id="GO:0006508">
    <property type="term" value="P:proteolysis"/>
    <property type="evidence" value="ECO:0007669"/>
    <property type="project" value="UniProtKB-KW"/>
</dbReference>